<dbReference type="PANTHER" id="PTHR33223">
    <property type="entry name" value="CCHC-TYPE DOMAIN-CONTAINING PROTEIN"/>
    <property type="match status" value="1"/>
</dbReference>
<reference evidence="1" key="2">
    <citation type="submission" date="2022-01" db="EMBL/GenBank/DDBJ databases">
        <authorList>
            <person name="Yamashiro T."/>
            <person name="Shiraishi A."/>
            <person name="Satake H."/>
            <person name="Nakayama K."/>
        </authorList>
    </citation>
    <scope>NUCLEOTIDE SEQUENCE</scope>
</reference>
<name>A0ABQ4WHN3_9ASTR</name>
<sequence>MATSLKIYDGSTDPDDHVTRFVGAAKQREWQMPVWCRMFQQTLDGPTRGWFDRLPNGCVDNWTDLREKFVERKVDSWDSSIGSEGIYRRMIMKFTVVRVSSPYNIILGRTGMRELRAVLSTIHAMMKFPTLREIATLVARTTSVFKYMPFFKTLKNITKESKDEYRWTEDAERAFQEMKKLIIELTSLTTPILKETLYVYLATS</sequence>
<organism evidence="1 2">
    <name type="scientific">Tanacetum coccineum</name>
    <dbReference type="NCBI Taxonomy" id="301880"/>
    <lineage>
        <taxon>Eukaryota</taxon>
        <taxon>Viridiplantae</taxon>
        <taxon>Streptophyta</taxon>
        <taxon>Embryophyta</taxon>
        <taxon>Tracheophyta</taxon>
        <taxon>Spermatophyta</taxon>
        <taxon>Magnoliopsida</taxon>
        <taxon>eudicotyledons</taxon>
        <taxon>Gunneridae</taxon>
        <taxon>Pentapetalae</taxon>
        <taxon>asterids</taxon>
        <taxon>campanulids</taxon>
        <taxon>Asterales</taxon>
        <taxon>Asteraceae</taxon>
        <taxon>Asteroideae</taxon>
        <taxon>Anthemideae</taxon>
        <taxon>Anthemidinae</taxon>
        <taxon>Tanacetum</taxon>
    </lineage>
</organism>
<evidence type="ECO:0008006" key="3">
    <source>
        <dbReference type="Google" id="ProtNLM"/>
    </source>
</evidence>
<gene>
    <name evidence="1" type="ORF">Tco_0625730</name>
</gene>
<dbReference type="PANTHER" id="PTHR33223:SF11">
    <property type="entry name" value="ELEMENT PROTEIN, PUTATIVE-RELATED"/>
    <property type="match status" value="1"/>
</dbReference>
<keyword evidence="2" id="KW-1185">Reference proteome</keyword>
<reference evidence="1" key="1">
    <citation type="journal article" date="2022" name="Int. J. Mol. Sci.">
        <title>Draft Genome of Tanacetum Coccineum: Genomic Comparison of Closely Related Tanacetum-Family Plants.</title>
        <authorList>
            <person name="Yamashiro T."/>
            <person name="Shiraishi A."/>
            <person name="Nakayama K."/>
            <person name="Satake H."/>
        </authorList>
    </citation>
    <scope>NUCLEOTIDE SEQUENCE</scope>
</reference>
<dbReference type="EMBL" id="BQNB010008651">
    <property type="protein sequence ID" value="GJS52368.1"/>
    <property type="molecule type" value="Genomic_DNA"/>
</dbReference>
<protein>
    <recommendedName>
        <fullName evidence="3">Reverse transcriptase domain-containing protein</fullName>
    </recommendedName>
</protein>
<dbReference type="Proteomes" id="UP001151760">
    <property type="component" value="Unassembled WGS sequence"/>
</dbReference>
<evidence type="ECO:0000313" key="2">
    <source>
        <dbReference type="Proteomes" id="UP001151760"/>
    </source>
</evidence>
<comment type="caution">
    <text evidence="1">The sequence shown here is derived from an EMBL/GenBank/DDBJ whole genome shotgun (WGS) entry which is preliminary data.</text>
</comment>
<proteinExistence type="predicted"/>
<accession>A0ABQ4WHN3</accession>
<evidence type="ECO:0000313" key="1">
    <source>
        <dbReference type="EMBL" id="GJS52368.1"/>
    </source>
</evidence>